<comment type="caution">
    <text evidence="1">The sequence shown here is derived from an EMBL/GenBank/DDBJ whole genome shotgun (WGS) entry which is preliminary data.</text>
</comment>
<name>A0A9D4Z5R8_ADICA</name>
<dbReference type="Proteomes" id="UP000886520">
    <property type="component" value="Chromosome 23"/>
</dbReference>
<sequence>MQVDIQTEAPQANLQEQDVIMLEDDDDEHASQDSNVYRLFVGHRLSKAAAYIDYHEGRDNLEDLSC</sequence>
<gene>
    <name evidence="1" type="ORF">GOP47_0024042</name>
</gene>
<protein>
    <submittedName>
        <fullName evidence="1">Uncharacterized protein</fullName>
    </submittedName>
</protein>
<evidence type="ECO:0000313" key="1">
    <source>
        <dbReference type="EMBL" id="KAI5061537.1"/>
    </source>
</evidence>
<dbReference type="EMBL" id="JABFUD020000023">
    <property type="protein sequence ID" value="KAI5061537.1"/>
    <property type="molecule type" value="Genomic_DNA"/>
</dbReference>
<organism evidence="1 2">
    <name type="scientific">Adiantum capillus-veneris</name>
    <name type="common">Maidenhair fern</name>
    <dbReference type="NCBI Taxonomy" id="13818"/>
    <lineage>
        <taxon>Eukaryota</taxon>
        <taxon>Viridiplantae</taxon>
        <taxon>Streptophyta</taxon>
        <taxon>Embryophyta</taxon>
        <taxon>Tracheophyta</taxon>
        <taxon>Polypodiopsida</taxon>
        <taxon>Polypodiidae</taxon>
        <taxon>Polypodiales</taxon>
        <taxon>Pteridineae</taxon>
        <taxon>Pteridaceae</taxon>
        <taxon>Vittarioideae</taxon>
        <taxon>Adiantum</taxon>
    </lineage>
</organism>
<dbReference type="AlphaFoldDB" id="A0A9D4Z5R8"/>
<proteinExistence type="predicted"/>
<evidence type="ECO:0000313" key="2">
    <source>
        <dbReference type="Proteomes" id="UP000886520"/>
    </source>
</evidence>
<keyword evidence="2" id="KW-1185">Reference proteome</keyword>
<reference evidence="1" key="1">
    <citation type="submission" date="2021-01" db="EMBL/GenBank/DDBJ databases">
        <title>Adiantum capillus-veneris genome.</title>
        <authorList>
            <person name="Fang Y."/>
            <person name="Liao Q."/>
        </authorList>
    </citation>
    <scope>NUCLEOTIDE SEQUENCE</scope>
    <source>
        <strain evidence="1">H3</strain>
        <tissue evidence="1">Leaf</tissue>
    </source>
</reference>
<accession>A0A9D4Z5R8</accession>